<evidence type="ECO:0000256" key="5">
    <source>
        <dbReference type="ARBA" id="ARBA00022692"/>
    </source>
</evidence>
<reference evidence="12 13" key="1">
    <citation type="journal article" date="2011" name="Stand. Genomic Sci.">
        <title>Complete genome sequence of Desulfobulbus propionicus type strain (1pr3).</title>
        <authorList>
            <person name="Pagani I."/>
            <person name="Lapidus A."/>
            <person name="Nolan M."/>
            <person name="Lucas S."/>
            <person name="Hammon N."/>
            <person name="Deshpande S."/>
            <person name="Cheng J.F."/>
            <person name="Chertkov O."/>
            <person name="Davenport K."/>
            <person name="Tapia R."/>
            <person name="Han C."/>
            <person name="Goodwin L."/>
            <person name="Pitluck S."/>
            <person name="Liolios K."/>
            <person name="Mavromatis K."/>
            <person name="Ivanova N."/>
            <person name="Mikhailova N."/>
            <person name="Pati A."/>
            <person name="Chen A."/>
            <person name="Palaniappan K."/>
            <person name="Land M."/>
            <person name="Hauser L."/>
            <person name="Chang Y.J."/>
            <person name="Jeffries C.D."/>
            <person name="Detter J.C."/>
            <person name="Brambilla E."/>
            <person name="Kannan K.P."/>
            <person name="Djao O.D."/>
            <person name="Rohde M."/>
            <person name="Pukall R."/>
            <person name="Spring S."/>
            <person name="Goker M."/>
            <person name="Sikorski J."/>
            <person name="Woyke T."/>
            <person name="Bristow J."/>
            <person name="Eisen J.A."/>
            <person name="Markowitz V."/>
            <person name="Hugenholtz P."/>
            <person name="Kyrpides N.C."/>
            <person name="Klenk H.P."/>
        </authorList>
    </citation>
    <scope>NUCLEOTIDE SEQUENCE [LARGE SCALE GENOMIC DNA]</scope>
    <source>
        <strain evidence="13">ATCC 33891 / DSM 2032 / 1pr3</strain>
    </source>
</reference>
<proteinExistence type="predicted"/>
<evidence type="ECO:0000256" key="7">
    <source>
        <dbReference type="ARBA" id="ARBA00023136"/>
    </source>
</evidence>
<keyword evidence="8" id="KW-0131">Cell cycle</keyword>
<organism evidence="12 13">
    <name type="scientific">Desulfobulbus propionicus (strain ATCC 33891 / DSM 2032 / VKM B-1956 / 1pr3)</name>
    <dbReference type="NCBI Taxonomy" id="577650"/>
    <lineage>
        <taxon>Bacteria</taxon>
        <taxon>Pseudomonadati</taxon>
        <taxon>Thermodesulfobacteriota</taxon>
        <taxon>Desulfobulbia</taxon>
        <taxon>Desulfobulbales</taxon>
        <taxon>Desulfobulbaceae</taxon>
        <taxon>Desulfobulbus</taxon>
    </lineage>
</organism>
<dbReference type="GO" id="GO:0016020">
    <property type="term" value="C:membrane"/>
    <property type="evidence" value="ECO:0007669"/>
    <property type="project" value="UniProtKB-SubCell"/>
</dbReference>
<keyword evidence="3" id="KW-0997">Cell inner membrane</keyword>
<evidence type="ECO:0000313" key="12">
    <source>
        <dbReference type="EMBL" id="ADW16872.1"/>
    </source>
</evidence>
<dbReference type="InterPro" id="IPR005548">
    <property type="entry name" value="Cell_div_FtsQ/DivIB_C"/>
</dbReference>
<evidence type="ECO:0000259" key="11">
    <source>
        <dbReference type="PROSITE" id="PS51779"/>
    </source>
</evidence>
<dbReference type="RefSeq" id="WP_015723417.1">
    <property type="nucleotide sequence ID" value="NC_014972.1"/>
</dbReference>
<feature type="region of interest" description="Disordered" evidence="9">
    <location>
        <begin position="1"/>
        <end position="43"/>
    </location>
</feature>
<dbReference type="EMBL" id="CP002364">
    <property type="protein sequence ID" value="ADW16872.1"/>
    <property type="molecule type" value="Genomic_DNA"/>
</dbReference>
<keyword evidence="7 10" id="KW-0472">Membrane</keyword>
<dbReference type="PROSITE" id="PS51779">
    <property type="entry name" value="POTRA"/>
    <property type="match status" value="1"/>
</dbReference>
<keyword evidence="6 10" id="KW-1133">Transmembrane helix</keyword>
<evidence type="ECO:0000256" key="3">
    <source>
        <dbReference type="ARBA" id="ARBA00022519"/>
    </source>
</evidence>
<protein>
    <submittedName>
        <fullName evidence="12">Polypeptide-transport-associated domain protein FtsQ-type</fullName>
    </submittedName>
</protein>
<evidence type="ECO:0000256" key="4">
    <source>
        <dbReference type="ARBA" id="ARBA00022618"/>
    </source>
</evidence>
<evidence type="ECO:0000256" key="2">
    <source>
        <dbReference type="ARBA" id="ARBA00022475"/>
    </source>
</evidence>
<dbReference type="GO" id="GO:0090529">
    <property type="term" value="P:cell septum assembly"/>
    <property type="evidence" value="ECO:0007669"/>
    <property type="project" value="InterPro"/>
</dbReference>
<accession>A0A7U4DNF7</accession>
<dbReference type="Pfam" id="PF08478">
    <property type="entry name" value="POTRA_1"/>
    <property type="match status" value="1"/>
</dbReference>
<evidence type="ECO:0000256" key="6">
    <source>
        <dbReference type="ARBA" id="ARBA00022989"/>
    </source>
</evidence>
<evidence type="ECO:0000313" key="13">
    <source>
        <dbReference type="Proteomes" id="UP000006365"/>
    </source>
</evidence>
<name>A0A7U4DNF7_DESPD</name>
<dbReference type="KEGG" id="dpr:Despr_0697"/>
<keyword evidence="13" id="KW-1185">Reference proteome</keyword>
<sequence>MAIYTPRQAPSRSQRGAKKSTWTDRLQGTLPRKQTKPVPFRPQALVGGSQRAGKWKRWVKNIVLFLVLLGVAVGMLWLSARLLMRSNVFRLSDIRITGEQVVTERQVLDLSGLQHGGSLLRFNVKAAEARIATHPWVERAEIKTQWPSAVEISVIEHQPFALANLESGKEKRLRYVSRSGFLFADAGQGQELDLPVITGVVAQKDVASDVFVKGGLAEAAYNLLQLAAKGNAILPIQAISEVHIDQKLGLVLYLVDRPFPVYFGADRLQTKYYRLVRVLEQLYAKKQVDAVKEIRMDYLDDKVLVTGTQIDG</sequence>
<feature type="transmembrane region" description="Helical" evidence="10">
    <location>
        <begin position="58"/>
        <end position="80"/>
    </location>
</feature>
<evidence type="ECO:0000256" key="8">
    <source>
        <dbReference type="ARBA" id="ARBA00023306"/>
    </source>
</evidence>
<dbReference type="InterPro" id="IPR034746">
    <property type="entry name" value="POTRA"/>
</dbReference>
<dbReference type="InterPro" id="IPR013685">
    <property type="entry name" value="POTRA_FtsQ_type"/>
</dbReference>
<comment type="subcellular location">
    <subcellularLocation>
        <location evidence="1">Membrane</location>
    </subcellularLocation>
</comment>
<keyword evidence="4" id="KW-0132">Cell division</keyword>
<gene>
    <name evidence="12" type="ordered locus">Despr_0697</name>
</gene>
<evidence type="ECO:0000256" key="1">
    <source>
        <dbReference type="ARBA" id="ARBA00004370"/>
    </source>
</evidence>
<dbReference type="InterPro" id="IPR026579">
    <property type="entry name" value="FtsQ"/>
</dbReference>
<dbReference type="PANTHER" id="PTHR35851:SF1">
    <property type="entry name" value="CELL DIVISION PROTEIN FTSQ"/>
    <property type="match status" value="1"/>
</dbReference>
<dbReference type="AlphaFoldDB" id="A0A7U4DNF7"/>
<dbReference type="Proteomes" id="UP000006365">
    <property type="component" value="Chromosome"/>
</dbReference>
<dbReference type="Gene3D" id="3.10.20.310">
    <property type="entry name" value="membrane protein fhac"/>
    <property type="match status" value="1"/>
</dbReference>
<feature type="domain" description="POTRA" evidence="11">
    <location>
        <begin position="89"/>
        <end position="157"/>
    </location>
</feature>
<dbReference type="PANTHER" id="PTHR35851">
    <property type="entry name" value="CELL DIVISION PROTEIN FTSQ"/>
    <property type="match status" value="1"/>
</dbReference>
<keyword evidence="2" id="KW-1003">Cell membrane</keyword>
<keyword evidence="5 10" id="KW-0812">Transmembrane</keyword>
<dbReference type="Pfam" id="PF03799">
    <property type="entry name" value="FtsQ_DivIB_C"/>
    <property type="match status" value="1"/>
</dbReference>
<evidence type="ECO:0000256" key="10">
    <source>
        <dbReference type="SAM" id="Phobius"/>
    </source>
</evidence>
<evidence type="ECO:0000256" key="9">
    <source>
        <dbReference type="SAM" id="MobiDB-lite"/>
    </source>
</evidence>